<reference evidence="4" key="1">
    <citation type="journal article" date="2019" name="Database">
        <title>The radish genome database (RadishGD): an integrated information resource for radish genomics.</title>
        <authorList>
            <person name="Yu H.J."/>
            <person name="Baek S."/>
            <person name="Lee Y.J."/>
            <person name="Cho A."/>
            <person name="Mun J.H."/>
        </authorList>
    </citation>
    <scope>NUCLEOTIDE SEQUENCE [LARGE SCALE GENOMIC DNA]</scope>
    <source>
        <strain evidence="4">cv. WK10039</strain>
    </source>
</reference>
<keyword evidence="4" id="KW-1185">Reference proteome</keyword>
<dbReference type="Pfam" id="PF07859">
    <property type="entry name" value="Abhydrolase_3"/>
    <property type="match status" value="1"/>
</dbReference>
<evidence type="ECO:0000256" key="2">
    <source>
        <dbReference type="SAM" id="MobiDB-lite"/>
    </source>
</evidence>
<evidence type="ECO:0000313" key="5">
    <source>
        <dbReference type="RefSeq" id="XP_018435578.1"/>
    </source>
</evidence>
<organism evidence="4 5">
    <name type="scientific">Raphanus sativus</name>
    <name type="common">Radish</name>
    <name type="synonym">Raphanus raphanistrum var. sativus</name>
    <dbReference type="NCBI Taxonomy" id="3726"/>
    <lineage>
        <taxon>Eukaryota</taxon>
        <taxon>Viridiplantae</taxon>
        <taxon>Streptophyta</taxon>
        <taxon>Embryophyta</taxon>
        <taxon>Tracheophyta</taxon>
        <taxon>Spermatophyta</taxon>
        <taxon>Magnoliopsida</taxon>
        <taxon>eudicotyledons</taxon>
        <taxon>Gunneridae</taxon>
        <taxon>Pentapetalae</taxon>
        <taxon>rosids</taxon>
        <taxon>malvids</taxon>
        <taxon>Brassicales</taxon>
        <taxon>Brassicaceae</taxon>
        <taxon>Brassiceae</taxon>
        <taxon>Raphanus</taxon>
    </lineage>
</organism>
<dbReference type="SUPFAM" id="SSF53474">
    <property type="entry name" value="alpha/beta-Hydrolases"/>
    <property type="match status" value="1"/>
</dbReference>
<evidence type="ECO:0000259" key="3">
    <source>
        <dbReference type="Pfam" id="PF07859"/>
    </source>
</evidence>
<name>A0A6J0JL54_RAPSA</name>
<dbReference type="GO" id="GO:0016787">
    <property type="term" value="F:hydrolase activity"/>
    <property type="evidence" value="ECO:0007669"/>
    <property type="project" value="InterPro"/>
</dbReference>
<evidence type="ECO:0000313" key="4">
    <source>
        <dbReference type="Proteomes" id="UP000504610"/>
    </source>
</evidence>
<comment type="similarity">
    <text evidence="1">Belongs to the 'GDXG' lipolytic enzyme family.</text>
</comment>
<accession>A0A6J0JL54</accession>
<dbReference type="PANTHER" id="PTHR23024">
    <property type="entry name" value="ARYLACETAMIDE DEACETYLASE"/>
    <property type="match status" value="1"/>
</dbReference>
<dbReference type="InterPro" id="IPR029058">
    <property type="entry name" value="AB_hydrolase_fold"/>
</dbReference>
<evidence type="ECO:0000256" key="1">
    <source>
        <dbReference type="ARBA" id="ARBA00010515"/>
    </source>
</evidence>
<dbReference type="InterPro" id="IPR050466">
    <property type="entry name" value="Carboxylest/Gibb_receptor"/>
</dbReference>
<protein>
    <submittedName>
        <fullName evidence="5">Probable carboxylesterase 120</fullName>
    </submittedName>
</protein>
<dbReference type="Gene3D" id="3.40.50.1820">
    <property type="entry name" value="alpha/beta hydrolase"/>
    <property type="match status" value="1"/>
</dbReference>
<dbReference type="Proteomes" id="UP000504610">
    <property type="component" value="Chromosome 6"/>
</dbReference>
<gene>
    <name evidence="5" type="primary">LOC108807832</name>
</gene>
<dbReference type="GeneID" id="108807832"/>
<sequence>MSEPSQASDRYTTPEPSPQIPVVSKDITVNLSKSKMMRLYVPTAAPNGGVSPKKLPLVVYYHCGGFTAGSIKLDLDHNLCNIMAWKLKAMVASASYRLAPEHRLPAAYLDGVDAVEWIKYSDDEWIKSYADLSNVYLMGTGSGGNLAYNAGIRAANLAPLRIRGLFLNQPLFGSEERCESEVNADPPSILNSVDAHWKLCLPVGANRDHEYSNPTVGDGPDIMEVMGQRGWKVVVSGVEGDPLVDRHRNVAKLMKEKGVDVVEHFTDGDVPNLIDLFASIRNVIHSSAP</sequence>
<dbReference type="RefSeq" id="XP_018435578.1">
    <property type="nucleotide sequence ID" value="XM_018580076.1"/>
</dbReference>
<feature type="region of interest" description="Disordered" evidence="2">
    <location>
        <begin position="1"/>
        <end position="21"/>
    </location>
</feature>
<dbReference type="OrthoDB" id="408631at2759"/>
<dbReference type="KEGG" id="rsz:108807832"/>
<dbReference type="PANTHER" id="PTHR23024:SF513">
    <property type="entry name" value="ALPHA_BETA HYDROLASE FOLD-3 DOMAIN-CONTAINING PROTEIN"/>
    <property type="match status" value="1"/>
</dbReference>
<feature type="compositionally biased region" description="Polar residues" evidence="2">
    <location>
        <begin position="1"/>
        <end position="11"/>
    </location>
</feature>
<proteinExistence type="inferred from homology"/>
<dbReference type="AlphaFoldDB" id="A0A6J0JL54"/>
<dbReference type="InterPro" id="IPR013094">
    <property type="entry name" value="AB_hydrolase_3"/>
</dbReference>
<reference evidence="5" key="2">
    <citation type="submission" date="2025-08" db="UniProtKB">
        <authorList>
            <consortium name="RefSeq"/>
        </authorList>
    </citation>
    <scope>IDENTIFICATION</scope>
    <source>
        <tissue evidence="5">Leaf</tissue>
    </source>
</reference>
<feature type="domain" description="Alpha/beta hydrolase fold-3" evidence="3">
    <location>
        <begin position="58"/>
        <end position="268"/>
    </location>
</feature>